<gene>
    <name evidence="1" type="ORF">g.789</name>
</gene>
<dbReference type="EMBL" id="GEDC01013258">
    <property type="protein sequence ID" value="JAS24040.1"/>
    <property type="molecule type" value="Transcribed_RNA"/>
</dbReference>
<reference evidence="1" key="1">
    <citation type="submission" date="2015-12" db="EMBL/GenBank/DDBJ databases">
        <title>De novo transcriptome assembly of four potential Pierce s Disease insect vectors from Arizona vineyards.</title>
        <authorList>
            <person name="Tassone E.E."/>
        </authorList>
    </citation>
    <scope>NUCLEOTIDE SEQUENCE</scope>
</reference>
<accession>A0A1B6DEG9</accession>
<feature type="non-terminal residue" evidence="1">
    <location>
        <position position="129"/>
    </location>
</feature>
<proteinExistence type="predicted"/>
<feature type="non-terminal residue" evidence="1">
    <location>
        <position position="1"/>
    </location>
</feature>
<dbReference type="AlphaFoldDB" id="A0A1B6DEG9"/>
<name>A0A1B6DEG9_9HEMI</name>
<protein>
    <submittedName>
        <fullName evidence="1">Uncharacterized protein</fullName>
    </submittedName>
</protein>
<organism evidence="1">
    <name type="scientific">Clastoptera arizonana</name>
    <name type="common">Arizona spittle bug</name>
    <dbReference type="NCBI Taxonomy" id="38151"/>
    <lineage>
        <taxon>Eukaryota</taxon>
        <taxon>Metazoa</taxon>
        <taxon>Ecdysozoa</taxon>
        <taxon>Arthropoda</taxon>
        <taxon>Hexapoda</taxon>
        <taxon>Insecta</taxon>
        <taxon>Pterygota</taxon>
        <taxon>Neoptera</taxon>
        <taxon>Paraneoptera</taxon>
        <taxon>Hemiptera</taxon>
        <taxon>Auchenorrhyncha</taxon>
        <taxon>Cercopoidea</taxon>
        <taxon>Clastopteridae</taxon>
        <taxon>Clastoptera</taxon>
    </lineage>
</organism>
<sequence length="129" mass="13847">DLPKVKHTPDHFPPSFQETISVTRSLFYPSLPFTDVFIRDKDNALTNSTANLIPRHFFTAPGFPLHAGLYSAPPKDCNEVMDANRNLLTGSLYLSLGAVQAAAAAAMANSSVPQGSSGTTSMFPSMPPH</sequence>
<evidence type="ECO:0000313" key="1">
    <source>
        <dbReference type="EMBL" id="JAS24040.1"/>
    </source>
</evidence>